<proteinExistence type="predicted"/>
<accession>A6HVH3</accession>
<reference evidence="2" key="1">
    <citation type="submission" date="2005-09" db="EMBL/GenBank/DDBJ databases">
        <authorList>
            <person name="Mural R.J."/>
            <person name="Li P.W."/>
            <person name="Adams M.D."/>
            <person name="Amanatides P.G."/>
            <person name="Baden-Tillson H."/>
            <person name="Barnstead M."/>
            <person name="Chin S.H."/>
            <person name="Dew I."/>
            <person name="Evans C.A."/>
            <person name="Ferriera S."/>
            <person name="Flanigan M."/>
            <person name="Fosler C."/>
            <person name="Glodek A."/>
            <person name="Gu Z."/>
            <person name="Holt R.A."/>
            <person name="Jennings D."/>
            <person name="Kraft C.L."/>
            <person name="Lu F."/>
            <person name="Nguyen T."/>
            <person name="Nusskern D.R."/>
            <person name="Pfannkoch C.M."/>
            <person name="Sitter C."/>
            <person name="Sutton G.G."/>
            <person name="Venter J.C."/>
            <person name="Wang Z."/>
            <person name="Woodage T."/>
            <person name="Zheng X.H."/>
            <person name="Zhong F."/>
        </authorList>
    </citation>
    <scope>NUCLEOTIDE SEQUENCE [LARGE SCALE GENOMIC DNA]</scope>
    <source>
        <strain>BN</strain>
        <strain evidence="2">Sprague-Dawley</strain>
    </source>
</reference>
<gene>
    <name evidence="1" type="ORF">rCG_29072</name>
</gene>
<organism evidence="1 2">
    <name type="scientific">Rattus norvegicus</name>
    <name type="common">Rat</name>
    <dbReference type="NCBI Taxonomy" id="10116"/>
    <lineage>
        <taxon>Eukaryota</taxon>
        <taxon>Metazoa</taxon>
        <taxon>Chordata</taxon>
        <taxon>Craniata</taxon>
        <taxon>Vertebrata</taxon>
        <taxon>Euteleostomi</taxon>
        <taxon>Mammalia</taxon>
        <taxon>Eutheria</taxon>
        <taxon>Euarchontoglires</taxon>
        <taxon>Glires</taxon>
        <taxon>Rodentia</taxon>
        <taxon>Myomorpha</taxon>
        <taxon>Muroidea</taxon>
        <taxon>Muridae</taxon>
        <taxon>Murinae</taxon>
        <taxon>Rattus</taxon>
    </lineage>
</organism>
<evidence type="ECO:0000313" key="1">
    <source>
        <dbReference type="EMBL" id="EDL82109.1"/>
    </source>
</evidence>
<sequence length="53" mass="6209">MQLGLIVQRCNLSWGGNQRAWSSYCIQSLEGKRNKCLFNFALYLKLNTLSFFF</sequence>
<dbReference type="AlphaFoldDB" id="A6HVH3"/>
<dbReference type="EMBL" id="CH473952">
    <property type="protein sequence ID" value="EDL82109.1"/>
    <property type="molecule type" value="Genomic_DNA"/>
</dbReference>
<protein>
    <submittedName>
        <fullName evidence="1">RCG29072</fullName>
    </submittedName>
</protein>
<name>A6HVH3_RAT</name>
<dbReference type="Proteomes" id="UP000234681">
    <property type="component" value="Chromosome 2"/>
</dbReference>
<evidence type="ECO:0000313" key="2">
    <source>
        <dbReference type="Proteomes" id="UP000234681"/>
    </source>
</evidence>
<feature type="non-terminal residue" evidence="1">
    <location>
        <position position="53"/>
    </location>
</feature>